<protein>
    <submittedName>
        <fullName evidence="2">Thioredoxin family protein</fullName>
    </submittedName>
</protein>
<dbReference type="SUPFAM" id="SSF52833">
    <property type="entry name" value="Thioredoxin-like"/>
    <property type="match status" value="1"/>
</dbReference>
<dbReference type="InterPro" id="IPR036249">
    <property type="entry name" value="Thioredoxin-like_sf"/>
</dbReference>
<proteinExistence type="predicted"/>
<gene>
    <name evidence="2" type="ORF">J2I48_13550</name>
</gene>
<sequence>MKTKPFLRTQRLVWVLTGYLITCVSYPALPADGTMPGDIPFVKGPWKTILAEAKARHKSIFVAIQRSECQPCQTLEKEAFSDPAVGRTYGTSFISYILTIADADGPALVKQYAVTAYPTLLFLSEDGVLLHRSLGNSGAKGLLTDAAITLETARNPRTIAVWDSEFLAGKRNAEFLRAYLDKRAYLGLPNEAALEAYLQHVSKADWALPKNVRLIASNSETARLPTFDWLLTTAEQAKRDPRQSNLIFYALTTANRVVEREWEMAKTPADLERVIAIGHRIDQLSGKSHSADEQAQQDMGKRMSFYGRTKNEAKYRELALLVGVQAMTATEGLRQAIDADFRQPIDYKDQSETGKITAARLVAERTKHMQDSQHYAQRLHKLAAAYLLLRMTSPADLNQALIWSARAVELVASPANLDTHAQVLHQLGQK</sequence>
<evidence type="ECO:0000313" key="2">
    <source>
        <dbReference type="EMBL" id="MBO0932030.1"/>
    </source>
</evidence>
<dbReference type="Proteomes" id="UP000664795">
    <property type="component" value="Unassembled WGS sequence"/>
</dbReference>
<dbReference type="AlphaFoldDB" id="A0A939G6P2"/>
<feature type="signal peptide" evidence="1">
    <location>
        <begin position="1"/>
        <end position="30"/>
    </location>
</feature>
<dbReference type="EMBL" id="JAFMYU010000010">
    <property type="protein sequence ID" value="MBO0932030.1"/>
    <property type="molecule type" value="Genomic_DNA"/>
</dbReference>
<organism evidence="2 3">
    <name type="scientific">Fibrella aquatilis</name>
    <dbReference type="NCBI Taxonomy" id="2817059"/>
    <lineage>
        <taxon>Bacteria</taxon>
        <taxon>Pseudomonadati</taxon>
        <taxon>Bacteroidota</taxon>
        <taxon>Cytophagia</taxon>
        <taxon>Cytophagales</taxon>
        <taxon>Spirosomataceae</taxon>
        <taxon>Fibrella</taxon>
    </lineage>
</organism>
<feature type="chain" id="PRO_5037297743" evidence="1">
    <location>
        <begin position="31"/>
        <end position="430"/>
    </location>
</feature>
<keyword evidence="1" id="KW-0732">Signal</keyword>
<dbReference type="Pfam" id="PF13899">
    <property type="entry name" value="Thioredoxin_7"/>
    <property type="match status" value="1"/>
</dbReference>
<reference evidence="2 3" key="1">
    <citation type="submission" date="2021-03" db="EMBL/GenBank/DDBJ databases">
        <title>Fibrella sp. HMF5036 genome sequencing and assembly.</title>
        <authorList>
            <person name="Kang H."/>
            <person name="Kim H."/>
            <person name="Bae S."/>
            <person name="Joh K."/>
        </authorList>
    </citation>
    <scope>NUCLEOTIDE SEQUENCE [LARGE SCALE GENOMIC DNA]</scope>
    <source>
        <strain evidence="2 3">HMF5036</strain>
    </source>
</reference>
<dbReference type="Gene3D" id="3.40.30.10">
    <property type="entry name" value="Glutaredoxin"/>
    <property type="match status" value="1"/>
</dbReference>
<keyword evidence="3" id="KW-1185">Reference proteome</keyword>
<name>A0A939G6P2_9BACT</name>
<evidence type="ECO:0000313" key="3">
    <source>
        <dbReference type="Proteomes" id="UP000664795"/>
    </source>
</evidence>
<comment type="caution">
    <text evidence="2">The sequence shown here is derived from an EMBL/GenBank/DDBJ whole genome shotgun (WGS) entry which is preliminary data.</text>
</comment>
<evidence type="ECO:0000256" key="1">
    <source>
        <dbReference type="SAM" id="SignalP"/>
    </source>
</evidence>
<accession>A0A939G6P2</accession>
<dbReference type="RefSeq" id="WP_207336002.1">
    <property type="nucleotide sequence ID" value="NZ_JAFMYU010000010.1"/>
</dbReference>